<feature type="region of interest" description="Disordered" evidence="6">
    <location>
        <begin position="305"/>
        <end position="329"/>
    </location>
</feature>
<feature type="transmembrane region" description="Helical" evidence="7">
    <location>
        <begin position="12"/>
        <end position="33"/>
    </location>
</feature>
<organism evidence="9 10">
    <name type="scientific">Criibacterium bergeronii</name>
    <dbReference type="NCBI Taxonomy" id="1871336"/>
    <lineage>
        <taxon>Bacteria</taxon>
        <taxon>Bacillati</taxon>
        <taxon>Bacillota</taxon>
        <taxon>Clostridia</taxon>
        <taxon>Peptostreptococcales</taxon>
        <taxon>Filifactoraceae</taxon>
        <taxon>Criibacterium</taxon>
    </lineage>
</organism>
<sequence length="532" mass="61240">MYAKFITSIILIPLLLIFAIQNGGLANVSFLFLNMDIPLVVVIVIAAVLGFFISMGVSTLTELKLKKALHKRNMEIKKLKKEVAALNNSTFVRDIKALEQKQTDAEPKEIDIAKLVIKDKQGRQYAIGDTINNNKSPEVTKQKSEKDTKTYKSKKDKAFKNDKTDTKKQIAQETYSKADENKKESEENTSKKSDNFCNILNFDDKDMKLNFKKKDVQKKSKDIPWYMGNHPKDSKKDGQAGDYQINLKKEFEDYMRYSCPIPEIEEVTEENAKKSSKNTIEEIENTTLDDTKKIDTNLNDIETEQKISETGKIDENKENEPKTLSDENLKKENDIEKLAQDDDFNLDFIQEKVAENSSLLEDIKLKLKLAQKQAEEKTQNQDLQNLVKNEEIIEKNSQKDVNHIVSQENHKKSEVRSVLNDETTYDDEINQIEQIKNQKSIITFNENGKGNIEEDLNALEHNSFNFLRTKQNTSPEKTLSKELVAKKFNWKTPRADYADYNLEKIEKAESDNKAQTDLKSKIRSALKVKKND</sequence>
<evidence type="ECO:0000256" key="6">
    <source>
        <dbReference type="SAM" id="MobiDB-lite"/>
    </source>
</evidence>
<evidence type="ECO:0000256" key="4">
    <source>
        <dbReference type="ARBA" id="ARBA00023136"/>
    </source>
</evidence>
<accession>A0A552VDK3</accession>
<feature type="compositionally biased region" description="Basic and acidic residues" evidence="6">
    <location>
        <begin position="156"/>
        <end position="194"/>
    </location>
</feature>
<evidence type="ECO:0000313" key="9">
    <source>
        <dbReference type="EMBL" id="TRW28542.1"/>
    </source>
</evidence>
<dbReference type="GO" id="GO:0005886">
    <property type="term" value="C:plasma membrane"/>
    <property type="evidence" value="ECO:0007669"/>
    <property type="project" value="InterPro"/>
</dbReference>
<keyword evidence="1" id="KW-1003">Cell membrane</keyword>
<comment type="caution">
    <text evidence="9">The sequence shown here is derived from an EMBL/GenBank/DDBJ whole genome shotgun (WGS) entry which is preliminary data.</text>
</comment>
<evidence type="ECO:0000256" key="7">
    <source>
        <dbReference type="SAM" id="Phobius"/>
    </source>
</evidence>
<evidence type="ECO:0000256" key="1">
    <source>
        <dbReference type="ARBA" id="ARBA00022475"/>
    </source>
</evidence>
<feature type="compositionally biased region" description="Basic and acidic residues" evidence="6">
    <location>
        <begin position="510"/>
        <end position="520"/>
    </location>
</feature>
<keyword evidence="2 7" id="KW-0812">Transmembrane</keyword>
<feature type="transmembrane region" description="Helical" evidence="7">
    <location>
        <begin position="39"/>
        <end position="63"/>
    </location>
</feature>
<feature type="coiled-coil region" evidence="5">
    <location>
        <begin position="360"/>
        <end position="389"/>
    </location>
</feature>
<gene>
    <name evidence="9" type="ORF">FL857_00205</name>
</gene>
<keyword evidence="4 7" id="KW-0472">Membrane</keyword>
<evidence type="ECO:0000256" key="2">
    <source>
        <dbReference type="ARBA" id="ARBA00022692"/>
    </source>
</evidence>
<reference evidence="9 10" key="1">
    <citation type="submission" date="2019-07" db="EMBL/GenBank/DDBJ databases">
        <title>Criibacterium bergeronii gen. nov., sp. nov. isolated from human clinical samples.</title>
        <authorList>
            <person name="Maheux A.F."/>
            <person name="Boudreau D.K."/>
            <person name="Berube E."/>
            <person name="Brodeur S."/>
            <person name="Bernard K.A."/>
            <person name="Abed J.Y."/>
            <person name="Ducrey E."/>
            <person name="Guay E.F."/>
            <person name="Raymond F."/>
            <person name="Corbeil J."/>
            <person name="Domingo M.-C."/>
            <person name="Roy P.H."/>
            <person name="Boissinot M."/>
            <person name="Tocheva E.I."/>
            <person name="Omar R.F."/>
        </authorList>
    </citation>
    <scope>NUCLEOTIDE SEQUENCE [LARGE SCALE GENOMIC DNA]</scope>
    <source>
        <strain evidence="9 10">CCRI-24246</strain>
    </source>
</reference>
<feature type="region of interest" description="Disordered" evidence="6">
    <location>
        <begin position="510"/>
        <end position="532"/>
    </location>
</feature>
<evidence type="ECO:0000256" key="3">
    <source>
        <dbReference type="ARBA" id="ARBA00022989"/>
    </source>
</evidence>
<evidence type="ECO:0000313" key="10">
    <source>
        <dbReference type="Proteomes" id="UP000319424"/>
    </source>
</evidence>
<dbReference type="RefSeq" id="WP_144015280.1">
    <property type="nucleotide sequence ID" value="NZ_VJXW01000001.1"/>
</dbReference>
<dbReference type="AlphaFoldDB" id="A0A552VDK3"/>
<keyword evidence="5" id="KW-0175">Coiled coil</keyword>
<dbReference type="EMBL" id="VJXW01000001">
    <property type="protein sequence ID" value="TRW28542.1"/>
    <property type="molecule type" value="Genomic_DNA"/>
</dbReference>
<evidence type="ECO:0000259" key="8">
    <source>
        <dbReference type="Pfam" id="PF06305"/>
    </source>
</evidence>
<feature type="region of interest" description="Disordered" evidence="6">
    <location>
        <begin position="128"/>
        <end position="195"/>
    </location>
</feature>
<protein>
    <submittedName>
        <fullName evidence="9">DUF1049 domain-containing protein</fullName>
    </submittedName>
</protein>
<evidence type="ECO:0000256" key="5">
    <source>
        <dbReference type="SAM" id="Coils"/>
    </source>
</evidence>
<keyword evidence="3 7" id="KW-1133">Transmembrane helix</keyword>
<feature type="domain" description="Lipopolysaccharide assembly protein A" evidence="8">
    <location>
        <begin position="21"/>
        <end position="83"/>
    </location>
</feature>
<dbReference type="Pfam" id="PF06305">
    <property type="entry name" value="LapA_dom"/>
    <property type="match status" value="1"/>
</dbReference>
<dbReference type="Proteomes" id="UP000319424">
    <property type="component" value="Unassembled WGS sequence"/>
</dbReference>
<dbReference type="InterPro" id="IPR010445">
    <property type="entry name" value="LapA_dom"/>
</dbReference>
<feature type="compositionally biased region" description="Basic residues" evidence="6">
    <location>
        <begin position="521"/>
        <end position="532"/>
    </location>
</feature>
<proteinExistence type="predicted"/>
<name>A0A552VDK3_9FIRM</name>
<feature type="compositionally biased region" description="Basic and acidic residues" evidence="6">
    <location>
        <begin position="138"/>
        <end position="150"/>
    </location>
</feature>